<dbReference type="EMBL" id="CH473955">
    <property type="protein sequence ID" value="EDM10139.1"/>
    <property type="molecule type" value="Genomic_DNA"/>
</dbReference>
<organism evidence="1 2">
    <name type="scientific">Rattus norvegicus</name>
    <name type="common">Rat</name>
    <dbReference type="NCBI Taxonomy" id="10116"/>
    <lineage>
        <taxon>Eukaryota</taxon>
        <taxon>Metazoa</taxon>
        <taxon>Chordata</taxon>
        <taxon>Craniata</taxon>
        <taxon>Vertebrata</taxon>
        <taxon>Euteleostomi</taxon>
        <taxon>Mammalia</taxon>
        <taxon>Eutheria</taxon>
        <taxon>Euarchontoglires</taxon>
        <taxon>Glires</taxon>
        <taxon>Rodentia</taxon>
        <taxon>Myomorpha</taxon>
        <taxon>Muroidea</taxon>
        <taxon>Muridae</taxon>
        <taxon>Murinae</taxon>
        <taxon>Rattus</taxon>
    </lineage>
</organism>
<protein>
    <submittedName>
        <fullName evidence="1">RCG44731, isoform CRA_b</fullName>
    </submittedName>
</protein>
<gene>
    <name evidence="1" type="ORF">rCG_44731</name>
</gene>
<reference evidence="2" key="1">
    <citation type="submission" date="2005-09" db="EMBL/GenBank/DDBJ databases">
        <authorList>
            <person name="Mural R.J."/>
            <person name="Li P.W."/>
            <person name="Adams M.D."/>
            <person name="Amanatides P.G."/>
            <person name="Baden-Tillson H."/>
            <person name="Barnstead M."/>
            <person name="Chin S.H."/>
            <person name="Dew I."/>
            <person name="Evans C.A."/>
            <person name="Ferriera S."/>
            <person name="Flanigan M."/>
            <person name="Fosler C."/>
            <person name="Glodek A."/>
            <person name="Gu Z."/>
            <person name="Holt R.A."/>
            <person name="Jennings D."/>
            <person name="Kraft C.L."/>
            <person name="Lu F."/>
            <person name="Nguyen T."/>
            <person name="Nusskern D.R."/>
            <person name="Pfannkoch C.M."/>
            <person name="Sitter C."/>
            <person name="Sutton G.G."/>
            <person name="Venter J.C."/>
            <person name="Wang Z."/>
            <person name="Woodage T."/>
            <person name="Zheng X.H."/>
            <person name="Zhong F."/>
        </authorList>
    </citation>
    <scope>NUCLEOTIDE SEQUENCE [LARGE SCALE GENOMIC DNA]</scope>
    <source>
        <strain>BN</strain>
        <strain evidence="2">Sprague-Dawley</strain>
    </source>
</reference>
<evidence type="ECO:0000313" key="2">
    <source>
        <dbReference type="Proteomes" id="UP000234681"/>
    </source>
</evidence>
<dbReference type="AlphaFoldDB" id="A6I531"/>
<accession>A6I531</accession>
<sequence>MVSYLLLKLDGSARAQCLLSISVFSARLLVKMNVFSKRATPLSGLMTKKH</sequence>
<evidence type="ECO:0000313" key="1">
    <source>
        <dbReference type="EMBL" id="EDM10139.1"/>
    </source>
</evidence>
<name>A6I531_RAT</name>
<proteinExistence type="predicted"/>
<dbReference type="Proteomes" id="UP000234681">
    <property type="component" value="Chromosome 2"/>
</dbReference>